<sequence>MESLIRRRINSLIKVTKHGEKALSTFQLDGDVQNVSFKIEPPAHADDIEKIKRWNLPQDYIEFLSITNGLFLFDTTIEGIPMGYTCEVYSIRKMIKEKEALPKSFVNKVPILHIRDVGDMYIDIEKYRLGKSYLTYPGIEADRYFDFSFSKWLDKYMVAGGNEFWNF</sequence>
<organism evidence="2 3">
    <name type="scientific">Lacticaseibacillus paracasei subsp. paracasei CNCM I-4270</name>
    <dbReference type="NCBI Taxonomy" id="1256202"/>
    <lineage>
        <taxon>Bacteria</taxon>
        <taxon>Bacillati</taxon>
        <taxon>Bacillota</taxon>
        <taxon>Bacilli</taxon>
        <taxon>Lactobacillales</taxon>
        <taxon>Lactobacillaceae</taxon>
        <taxon>Lacticaseibacillus</taxon>
    </lineage>
</organism>
<dbReference type="AlphaFoldDB" id="A0A8E0IE64"/>
<evidence type="ECO:0000259" key="1">
    <source>
        <dbReference type="SMART" id="SM00860"/>
    </source>
</evidence>
<dbReference type="Proteomes" id="UP000014249">
    <property type="component" value="Unassembled WGS sequence"/>
</dbReference>
<accession>A0A8E0IE64</accession>
<dbReference type="Gene3D" id="3.40.1580.10">
    <property type="entry name" value="SMI1/KNR4-like"/>
    <property type="match status" value="1"/>
</dbReference>
<feature type="domain" description="Knr4/Smi1-like" evidence="1">
    <location>
        <begin position="42"/>
        <end position="155"/>
    </location>
</feature>
<proteinExistence type="predicted"/>
<dbReference type="InterPro" id="IPR018958">
    <property type="entry name" value="Knr4/Smi1-like_dom"/>
</dbReference>
<comment type="caution">
    <text evidence="2">The sequence shown here is derived from an EMBL/GenBank/DDBJ whole genome shotgun (WGS) entry which is preliminary data.</text>
</comment>
<gene>
    <name evidence="2" type="ORF">Lpp77_16714</name>
</gene>
<evidence type="ECO:0000313" key="3">
    <source>
        <dbReference type="Proteomes" id="UP000014249"/>
    </source>
</evidence>
<reference evidence="2 3" key="1">
    <citation type="journal article" date="2013" name="PLoS ONE">
        <title>Lactobacillus paracasei comparative genomics: towards species pan-genome definition and exploitation of diversity.</title>
        <authorList>
            <person name="Smokvina T."/>
            <person name="Wels M."/>
            <person name="Polka J."/>
            <person name="Chervaux C."/>
            <person name="Brisse S."/>
            <person name="Boekhorst J."/>
            <person name="van Hylckama Vlieg J.E."/>
            <person name="Siezen R.J."/>
        </authorList>
    </citation>
    <scope>NUCLEOTIDE SEQUENCE [LARGE SCALE GENOMIC DNA]</scope>
    <source>
        <strain evidence="2 3">CNCM I-4270</strain>
    </source>
</reference>
<dbReference type="SUPFAM" id="SSF160631">
    <property type="entry name" value="SMI1/KNR4-like"/>
    <property type="match status" value="1"/>
</dbReference>
<dbReference type="SMART" id="SM00860">
    <property type="entry name" value="SMI1_KNR4"/>
    <property type="match status" value="1"/>
</dbReference>
<name>A0A8E0IE64_LACPA</name>
<dbReference type="EMBL" id="ANJX01000461">
    <property type="protein sequence ID" value="EPC49605.1"/>
    <property type="molecule type" value="Genomic_DNA"/>
</dbReference>
<protein>
    <recommendedName>
        <fullName evidence="1">Knr4/Smi1-like domain-containing protein</fullName>
    </recommendedName>
</protein>
<evidence type="ECO:0000313" key="2">
    <source>
        <dbReference type="EMBL" id="EPC49605.1"/>
    </source>
</evidence>
<dbReference type="InterPro" id="IPR037883">
    <property type="entry name" value="Knr4/Smi1-like_sf"/>
</dbReference>